<dbReference type="NCBIfam" id="TIGR00729">
    <property type="entry name" value="ribonuclease HII"/>
    <property type="match status" value="1"/>
</dbReference>
<dbReference type="AlphaFoldDB" id="D3BFI5"/>
<dbReference type="EMBL" id="ADBJ01000031">
    <property type="protein sequence ID" value="EFA79899.1"/>
    <property type="molecule type" value="Genomic_DNA"/>
</dbReference>
<keyword evidence="9 12" id="KW-0255">Endonuclease</keyword>
<dbReference type="PROSITE" id="PS51975">
    <property type="entry name" value="RNASE_H_2"/>
    <property type="match status" value="1"/>
</dbReference>
<feature type="region of interest" description="Disordered" evidence="13">
    <location>
        <begin position="138"/>
        <end position="157"/>
    </location>
</feature>
<evidence type="ECO:0000256" key="4">
    <source>
        <dbReference type="ARBA" id="ARBA00004065"/>
    </source>
</evidence>
<evidence type="ECO:0000256" key="8">
    <source>
        <dbReference type="ARBA" id="ARBA00022723"/>
    </source>
</evidence>
<keyword evidence="17" id="KW-1185">Reference proteome</keyword>
<dbReference type="STRING" id="670386.D3BFI5"/>
<reference evidence="16 17" key="1">
    <citation type="journal article" date="2011" name="Genome Res.">
        <title>Phylogeny-wide analysis of social amoeba genomes highlights ancient origins for complex intercellular communication.</title>
        <authorList>
            <person name="Heidel A.J."/>
            <person name="Lawal H.M."/>
            <person name="Felder M."/>
            <person name="Schilde C."/>
            <person name="Helps N.R."/>
            <person name="Tunggal B."/>
            <person name="Rivero F."/>
            <person name="John U."/>
            <person name="Schleicher M."/>
            <person name="Eichinger L."/>
            <person name="Platzer M."/>
            <person name="Noegel A.A."/>
            <person name="Schaap P."/>
            <person name="Gloeckner G."/>
        </authorList>
    </citation>
    <scope>NUCLEOTIDE SEQUENCE [LARGE SCALE GENOMIC DNA]</scope>
    <source>
        <strain evidence="17">ATCC 26659 / Pp 5 / PN500</strain>
    </source>
</reference>
<name>D3BFI5_HETP5</name>
<comment type="catalytic activity">
    <reaction evidence="1 12">
        <text>Endonucleolytic cleavage to 5'-phosphomonoester.</text>
        <dbReference type="EC" id="3.1.26.4"/>
    </reaction>
</comment>
<dbReference type="Pfam" id="PF01351">
    <property type="entry name" value="RNase_HII"/>
    <property type="match status" value="1"/>
</dbReference>
<dbReference type="PANTHER" id="PTHR10954">
    <property type="entry name" value="RIBONUCLEASE H2 SUBUNIT A"/>
    <property type="match status" value="1"/>
</dbReference>
<protein>
    <recommendedName>
        <fullName evidence="12">Ribonuclease</fullName>
        <ecNumber evidence="12">3.1.26.4</ecNumber>
    </recommendedName>
</protein>
<feature type="domain" description="RNase H type-2" evidence="15">
    <location>
        <begin position="264"/>
        <end position="510"/>
    </location>
</feature>
<comment type="subcellular location">
    <subcellularLocation>
        <location evidence="5">Cytoplasm</location>
    </subcellularLocation>
</comment>
<dbReference type="GO" id="GO:0043137">
    <property type="term" value="P:DNA replication, removal of RNA primer"/>
    <property type="evidence" value="ECO:0007669"/>
    <property type="project" value="TreeGrafter"/>
</dbReference>
<dbReference type="Gene3D" id="1.10.10.460">
    <property type="entry name" value="Ribonuclease hii. Domain 2"/>
    <property type="match status" value="1"/>
</dbReference>
<comment type="similarity">
    <text evidence="12">Belongs to the RNase HII family.</text>
</comment>
<dbReference type="EC" id="3.1.26.4" evidence="12"/>
<dbReference type="CDD" id="cd17039">
    <property type="entry name" value="Ubl_ubiquitin_like"/>
    <property type="match status" value="1"/>
</dbReference>
<dbReference type="GO" id="GO:0003723">
    <property type="term" value="F:RNA binding"/>
    <property type="evidence" value="ECO:0007669"/>
    <property type="project" value="UniProtKB-UniRule"/>
</dbReference>
<evidence type="ECO:0000256" key="13">
    <source>
        <dbReference type="SAM" id="MobiDB-lite"/>
    </source>
</evidence>
<keyword evidence="10 12" id="KW-0378">Hydrolase</keyword>
<keyword evidence="7 12" id="KW-0540">Nuclease</keyword>
<dbReference type="Gene3D" id="3.30.420.10">
    <property type="entry name" value="Ribonuclease H-like superfamily/Ribonuclease H"/>
    <property type="match status" value="1"/>
</dbReference>
<accession>D3BFI5</accession>
<dbReference type="GO" id="GO:0032299">
    <property type="term" value="C:ribonuclease H2 complex"/>
    <property type="evidence" value="ECO:0007669"/>
    <property type="project" value="TreeGrafter"/>
</dbReference>
<dbReference type="Proteomes" id="UP000001396">
    <property type="component" value="Unassembled WGS sequence"/>
</dbReference>
<feature type="region of interest" description="Disordered" evidence="13">
    <location>
        <begin position="190"/>
        <end position="218"/>
    </location>
</feature>
<comment type="cofactor">
    <cofactor evidence="2">
        <name>Mn(2+)</name>
        <dbReference type="ChEBI" id="CHEBI:29035"/>
    </cofactor>
</comment>
<comment type="caution">
    <text evidence="16">The sequence shown here is derived from an EMBL/GenBank/DDBJ whole genome shotgun (WGS) entry which is preliminary data.</text>
</comment>
<evidence type="ECO:0000259" key="15">
    <source>
        <dbReference type="PROSITE" id="PS51975"/>
    </source>
</evidence>
<evidence type="ECO:0000256" key="1">
    <source>
        <dbReference type="ARBA" id="ARBA00000077"/>
    </source>
</evidence>
<evidence type="ECO:0000259" key="14">
    <source>
        <dbReference type="PROSITE" id="PS50053"/>
    </source>
</evidence>
<evidence type="ECO:0000256" key="12">
    <source>
        <dbReference type="RuleBase" id="RU003515"/>
    </source>
</evidence>
<comment type="caution">
    <text evidence="11">Lacks conserved residue(s) required for the propagation of feature annotation.</text>
</comment>
<keyword evidence="6" id="KW-0963">Cytoplasm</keyword>
<dbReference type="SMR" id="D3BFI5"/>
<organism evidence="16 17">
    <name type="scientific">Heterostelium pallidum (strain ATCC 26659 / Pp 5 / PN500)</name>
    <name type="common">Cellular slime mold</name>
    <name type="synonym">Polysphondylium pallidum</name>
    <dbReference type="NCBI Taxonomy" id="670386"/>
    <lineage>
        <taxon>Eukaryota</taxon>
        <taxon>Amoebozoa</taxon>
        <taxon>Evosea</taxon>
        <taxon>Eumycetozoa</taxon>
        <taxon>Dictyostelia</taxon>
        <taxon>Acytosteliales</taxon>
        <taxon>Acytosteliaceae</taxon>
        <taxon>Heterostelium</taxon>
    </lineage>
</organism>
<dbReference type="SUPFAM" id="SSF54236">
    <property type="entry name" value="Ubiquitin-like"/>
    <property type="match status" value="1"/>
</dbReference>
<evidence type="ECO:0000313" key="16">
    <source>
        <dbReference type="EMBL" id="EFA79899.1"/>
    </source>
</evidence>
<evidence type="ECO:0000256" key="7">
    <source>
        <dbReference type="ARBA" id="ARBA00022722"/>
    </source>
</evidence>
<feature type="domain" description="Ubiquitin-like" evidence="14">
    <location>
        <begin position="1"/>
        <end position="78"/>
    </location>
</feature>
<evidence type="ECO:0000256" key="10">
    <source>
        <dbReference type="ARBA" id="ARBA00022801"/>
    </source>
</evidence>
<dbReference type="InParanoid" id="D3BFI5"/>
<dbReference type="InterPro" id="IPR029071">
    <property type="entry name" value="Ubiquitin-like_domsf"/>
</dbReference>
<evidence type="ECO:0000256" key="9">
    <source>
        <dbReference type="ARBA" id="ARBA00022759"/>
    </source>
</evidence>
<sequence length="589" mass="65431">MKVNCPSGNTIEVEINENDSVLDLKEKIHDKTGTPAVHQQLKIVGKKTLSKRHDKKKISSLHLNNESMLNMSYVLAGGCGVGCDLCGCGGECCNSHLIDQSVDFGNAHENNNINNHDDKLLNIYKYSSSSNYSGYQLAVDSSNNSDNYDNQQQQQSIPTQIDIIQKEKKKRTRRTKAELLLERSSLEGTAAAATTTTTTGIAEAVSSPKKRTRKSKSLKTTELEEIYPIKQPASFPTIQLPSTPLRIRIVDNNNNNNESTKNDMSYIGVDEAGKGAVLGPLVIAAVSLDSAAEQYLKAAGVKDSKKLSAQRREELYDIIKERALYTTIYILEARDIDIRRKTQTLNKIESDIFLELIQRSLNHLKSNPQEFIEEVEENNNIVVGGEQFNNNSNKPKKYKIQLDSLESNTGKFSLPFRDAFPAPEHTVICENQADSKYVSTGAASIIAKVERDRAIAALEKSVNTPVGCGYPSDATTLTFIESYYQRNGNDHPDVRLSWKTLTNKRGINNNNNNINNININNNNNNILTTQLQSNISSIASQLETATNNDQQSSTQDQLTILQNIQQDLSALTKSVQSFINLLKNNKNNK</sequence>
<evidence type="ECO:0000256" key="2">
    <source>
        <dbReference type="ARBA" id="ARBA00001936"/>
    </source>
</evidence>
<dbReference type="InterPro" id="IPR000626">
    <property type="entry name" value="Ubiquitin-like_dom"/>
</dbReference>
<evidence type="ECO:0000313" key="17">
    <source>
        <dbReference type="Proteomes" id="UP000001396"/>
    </source>
</evidence>
<dbReference type="GO" id="GO:0005737">
    <property type="term" value="C:cytoplasm"/>
    <property type="evidence" value="ECO:0007669"/>
    <property type="project" value="UniProtKB-SubCell"/>
</dbReference>
<dbReference type="GO" id="GO:0004523">
    <property type="term" value="F:RNA-DNA hybrid ribonuclease activity"/>
    <property type="evidence" value="ECO:0007669"/>
    <property type="project" value="UniProtKB-EC"/>
</dbReference>
<gene>
    <name evidence="16" type="ORF">PPL_06719</name>
</gene>
<dbReference type="GO" id="GO:0006298">
    <property type="term" value="P:mismatch repair"/>
    <property type="evidence" value="ECO:0007669"/>
    <property type="project" value="TreeGrafter"/>
</dbReference>
<dbReference type="InterPro" id="IPR024567">
    <property type="entry name" value="RNase_HII/HIII_dom"/>
</dbReference>
<feature type="compositionally biased region" description="Basic residues" evidence="13">
    <location>
        <begin position="208"/>
        <end position="217"/>
    </location>
</feature>
<dbReference type="PANTHER" id="PTHR10954:SF23">
    <property type="entry name" value="RIBONUCLEASE"/>
    <property type="match status" value="1"/>
</dbReference>
<evidence type="ECO:0000256" key="11">
    <source>
        <dbReference type="PROSITE-ProRule" id="PRU01319"/>
    </source>
</evidence>
<dbReference type="RefSeq" id="XP_020432020.1">
    <property type="nucleotide sequence ID" value="XM_020577572.1"/>
</dbReference>
<dbReference type="InterPro" id="IPR012337">
    <property type="entry name" value="RNaseH-like_sf"/>
</dbReference>
<dbReference type="InterPro" id="IPR023160">
    <property type="entry name" value="RNase_HII_hlx-loop-hlx_cap_dom"/>
</dbReference>
<dbReference type="InterPro" id="IPR004649">
    <property type="entry name" value="RNase_H2_suA"/>
</dbReference>
<evidence type="ECO:0000256" key="6">
    <source>
        <dbReference type="ARBA" id="ARBA00022490"/>
    </source>
</evidence>
<proteinExistence type="inferred from homology"/>
<dbReference type="PROSITE" id="PS50053">
    <property type="entry name" value="UBIQUITIN_2"/>
    <property type="match status" value="1"/>
</dbReference>
<dbReference type="SUPFAM" id="SSF53098">
    <property type="entry name" value="Ribonuclease H-like"/>
    <property type="match status" value="1"/>
</dbReference>
<evidence type="ECO:0000256" key="3">
    <source>
        <dbReference type="ARBA" id="ARBA00001946"/>
    </source>
</evidence>
<feature type="compositionally biased region" description="Low complexity" evidence="13">
    <location>
        <begin position="190"/>
        <end position="199"/>
    </location>
</feature>
<dbReference type="InterPro" id="IPR036397">
    <property type="entry name" value="RNaseH_sf"/>
</dbReference>
<dbReference type="GO" id="GO:0046872">
    <property type="term" value="F:metal ion binding"/>
    <property type="evidence" value="ECO:0007669"/>
    <property type="project" value="UniProtKB-KW"/>
</dbReference>
<keyword evidence="8" id="KW-0479">Metal-binding</keyword>
<dbReference type="CDD" id="cd07180">
    <property type="entry name" value="RNase_HII_archaea_like"/>
    <property type="match status" value="1"/>
</dbReference>
<dbReference type="Gene3D" id="3.10.20.90">
    <property type="entry name" value="Phosphatidylinositol 3-kinase Catalytic Subunit, Chain A, domain 1"/>
    <property type="match status" value="1"/>
</dbReference>
<dbReference type="GeneID" id="31362201"/>
<evidence type="ECO:0000256" key="5">
    <source>
        <dbReference type="ARBA" id="ARBA00004496"/>
    </source>
</evidence>
<comment type="function">
    <text evidence="4 12">Endonuclease that specifically degrades the RNA of RNA-DNA hybrids.</text>
</comment>
<dbReference type="Pfam" id="PF00240">
    <property type="entry name" value="ubiquitin"/>
    <property type="match status" value="1"/>
</dbReference>
<dbReference type="InterPro" id="IPR001352">
    <property type="entry name" value="RNase_HII/HIII"/>
</dbReference>
<comment type="cofactor">
    <cofactor evidence="3">
        <name>Mg(2+)</name>
        <dbReference type="ChEBI" id="CHEBI:18420"/>
    </cofactor>
</comment>